<evidence type="ECO:0000313" key="1">
    <source>
        <dbReference type="EMBL" id="CAI0540591.1"/>
    </source>
</evidence>
<evidence type="ECO:0000313" key="2">
    <source>
        <dbReference type="Proteomes" id="UP001154282"/>
    </source>
</evidence>
<reference evidence="1" key="1">
    <citation type="submission" date="2022-08" db="EMBL/GenBank/DDBJ databases">
        <authorList>
            <person name="Gutierrez-Valencia J."/>
        </authorList>
    </citation>
    <scope>NUCLEOTIDE SEQUENCE</scope>
</reference>
<protein>
    <submittedName>
        <fullName evidence="1">Uncharacterized protein</fullName>
    </submittedName>
</protein>
<name>A0AAV0Q6V5_9ROSI</name>
<dbReference type="EMBL" id="CAMGYJ010000009">
    <property type="protein sequence ID" value="CAI0540591.1"/>
    <property type="molecule type" value="Genomic_DNA"/>
</dbReference>
<dbReference type="Proteomes" id="UP001154282">
    <property type="component" value="Unassembled WGS sequence"/>
</dbReference>
<keyword evidence="2" id="KW-1185">Reference proteome</keyword>
<accession>A0AAV0Q6V5</accession>
<dbReference type="AlphaFoldDB" id="A0AAV0Q6V5"/>
<proteinExistence type="predicted"/>
<comment type="caution">
    <text evidence="1">The sequence shown here is derived from an EMBL/GenBank/DDBJ whole genome shotgun (WGS) entry which is preliminary data.</text>
</comment>
<sequence>MEANAFERMTSLSFLKFTYSKNECRASKVRLPYRGLVTLPDRLRWLEWHKFPSKSLPSRFSPETLSYLIYVLAHSWKDVGKSSTACESSVA</sequence>
<organism evidence="1 2">
    <name type="scientific">Linum tenue</name>
    <dbReference type="NCBI Taxonomy" id="586396"/>
    <lineage>
        <taxon>Eukaryota</taxon>
        <taxon>Viridiplantae</taxon>
        <taxon>Streptophyta</taxon>
        <taxon>Embryophyta</taxon>
        <taxon>Tracheophyta</taxon>
        <taxon>Spermatophyta</taxon>
        <taxon>Magnoliopsida</taxon>
        <taxon>eudicotyledons</taxon>
        <taxon>Gunneridae</taxon>
        <taxon>Pentapetalae</taxon>
        <taxon>rosids</taxon>
        <taxon>fabids</taxon>
        <taxon>Malpighiales</taxon>
        <taxon>Linaceae</taxon>
        <taxon>Linum</taxon>
    </lineage>
</organism>
<gene>
    <name evidence="1" type="ORF">LITE_LOCUS41762</name>
</gene>